<dbReference type="Proteomes" id="UP000321353">
    <property type="component" value="Chromosome"/>
</dbReference>
<evidence type="ECO:0000256" key="6">
    <source>
        <dbReference type="ARBA" id="ARBA00022801"/>
    </source>
</evidence>
<dbReference type="EMBL" id="CP036264">
    <property type="protein sequence ID" value="QEF98193.1"/>
    <property type="molecule type" value="Genomic_DNA"/>
</dbReference>
<evidence type="ECO:0000313" key="11">
    <source>
        <dbReference type="EMBL" id="QEF98193.1"/>
    </source>
</evidence>
<evidence type="ECO:0000256" key="1">
    <source>
        <dbReference type="ARBA" id="ARBA00001678"/>
    </source>
</evidence>
<dbReference type="KEGG" id="smam:Mal15_22420"/>
<dbReference type="PANTHER" id="PTHR31451:SF39">
    <property type="entry name" value="MANNAN ENDO-1,4-BETA-MANNOSIDASE 1"/>
    <property type="match status" value="1"/>
</dbReference>
<dbReference type="Gene3D" id="3.20.20.80">
    <property type="entry name" value="Glycosidases"/>
    <property type="match status" value="1"/>
</dbReference>
<dbReference type="EC" id="3.2.1.78" evidence="3"/>
<keyword evidence="7 8" id="KW-0326">Glycosidase</keyword>
<dbReference type="PANTHER" id="PTHR31451">
    <property type="match status" value="1"/>
</dbReference>
<keyword evidence="4" id="KW-0964">Secreted</keyword>
<keyword evidence="5 9" id="KW-0732">Signal</keyword>
<comment type="catalytic activity">
    <reaction evidence="1">
        <text>Random hydrolysis of (1-&gt;4)-beta-D-mannosidic linkages in mannans, galactomannans and glucomannans.</text>
        <dbReference type="EC" id="3.2.1.78"/>
    </reaction>
</comment>
<dbReference type="RefSeq" id="WP_147867754.1">
    <property type="nucleotide sequence ID" value="NZ_CP036264.1"/>
</dbReference>
<evidence type="ECO:0000256" key="2">
    <source>
        <dbReference type="ARBA" id="ARBA00004613"/>
    </source>
</evidence>
<evidence type="ECO:0000256" key="7">
    <source>
        <dbReference type="ARBA" id="ARBA00023295"/>
    </source>
</evidence>
<evidence type="ECO:0000256" key="3">
    <source>
        <dbReference type="ARBA" id="ARBA00012706"/>
    </source>
</evidence>
<proteinExistence type="inferred from homology"/>
<keyword evidence="12" id="KW-1185">Reference proteome</keyword>
<protein>
    <recommendedName>
        <fullName evidence="3">mannan endo-1,4-beta-mannosidase</fullName>
        <ecNumber evidence="3">3.2.1.78</ecNumber>
    </recommendedName>
</protein>
<accession>A0A5B9MBQ7</accession>
<name>A0A5B9MBQ7_9BACT</name>
<sequence precursor="true">MSPLSKTLPLITLLTCLLAAPGPAADLEWVKISADGKGFSLAESGKPFIPWGFNYDHEGDGKLLEDYWDEQWPTVESAFEEMKELGANFVRIHLQFGRFMESPTDPRQDSLDQLARLVKLAERTGLYLDLTGLGCYHKQDVPPWYDELSEEDRWSAQAVFWEAVAKTCANSPAIFCYDLMNEPVVPGGDKKRDDWLGPGFGDKHFVQFIGLERRGRDRSDVARDWIRNLVQAIRKHDQRHLITVGLVPWSLDRPGMTSGFVPERIADDLDFIAMHIYPEKAKVDEAIETVKGFAAVGKPVVIEETFVLKCGADELEEFIDRSRPWASGWIGFYWGKTPEEIRPAKTIPEAMTLSWLELFQRKTERILRTSDE</sequence>
<dbReference type="SUPFAM" id="SSF51445">
    <property type="entry name" value="(Trans)glycosidases"/>
    <property type="match status" value="1"/>
</dbReference>
<dbReference type="AlphaFoldDB" id="A0A5B9MBQ7"/>
<dbReference type="Pfam" id="PF00150">
    <property type="entry name" value="Cellulase"/>
    <property type="match status" value="1"/>
</dbReference>
<comment type="similarity">
    <text evidence="8">Belongs to the glycosyl hydrolase 5 (cellulase A) family.</text>
</comment>
<reference evidence="11 12" key="1">
    <citation type="submission" date="2019-02" db="EMBL/GenBank/DDBJ databases">
        <title>Planctomycetal bacteria perform biofilm scaping via a novel small molecule.</title>
        <authorList>
            <person name="Jeske O."/>
            <person name="Boedeker C."/>
            <person name="Wiegand S."/>
            <person name="Breitling P."/>
            <person name="Kallscheuer N."/>
            <person name="Jogler M."/>
            <person name="Rohde M."/>
            <person name="Petersen J."/>
            <person name="Medema M.H."/>
            <person name="Surup F."/>
            <person name="Jogler C."/>
        </authorList>
    </citation>
    <scope>NUCLEOTIDE SEQUENCE [LARGE SCALE GENOMIC DNA]</scope>
    <source>
        <strain evidence="11 12">Mal15</strain>
    </source>
</reference>
<evidence type="ECO:0000256" key="5">
    <source>
        <dbReference type="ARBA" id="ARBA00022729"/>
    </source>
</evidence>
<keyword evidence="6 8" id="KW-0378">Hydrolase</keyword>
<evidence type="ECO:0000313" key="12">
    <source>
        <dbReference type="Proteomes" id="UP000321353"/>
    </source>
</evidence>
<gene>
    <name evidence="11" type="ORF">Mal15_22420</name>
</gene>
<feature type="signal peptide" evidence="9">
    <location>
        <begin position="1"/>
        <end position="24"/>
    </location>
</feature>
<evidence type="ECO:0000256" key="9">
    <source>
        <dbReference type="SAM" id="SignalP"/>
    </source>
</evidence>
<evidence type="ECO:0000256" key="8">
    <source>
        <dbReference type="RuleBase" id="RU361153"/>
    </source>
</evidence>
<evidence type="ECO:0000259" key="10">
    <source>
        <dbReference type="Pfam" id="PF00150"/>
    </source>
</evidence>
<dbReference type="InterPro" id="IPR017853">
    <property type="entry name" value="GH"/>
</dbReference>
<dbReference type="GO" id="GO:0005576">
    <property type="term" value="C:extracellular region"/>
    <property type="evidence" value="ECO:0007669"/>
    <property type="project" value="UniProtKB-SubCell"/>
</dbReference>
<organism evidence="11 12">
    <name type="scientific">Stieleria maiorica</name>
    <dbReference type="NCBI Taxonomy" id="2795974"/>
    <lineage>
        <taxon>Bacteria</taxon>
        <taxon>Pseudomonadati</taxon>
        <taxon>Planctomycetota</taxon>
        <taxon>Planctomycetia</taxon>
        <taxon>Pirellulales</taxon>
        <taxon>Pirellulaceae</taxon>
        <taxon>Stieleria</taxon>
    </lineage>
</organism>
<evidence type="ECO:0000256" key="4">
    <source>
        <dbReference type="ARBA" id="ARBA00022525"/>
    </source>
</evidence>
<feature type="chain" id="PRO_5023093101" description="mannan endo-1,4-beta-mannosidase" evidence="9">
    <location>
        <begin position="25"/>
        <end position="372"/>
    </location>
</feature>
<dbReference type="InterPro" id="IPR001547">
    <property type="entry name" value="Glyco_hydro_5"/>
</dbReference>
<dbReference type="GO" id="GO:0000272">
    <property type="term" value="P:polysaccharide catabolic process"/>
    <property type="evidence" value="ECO:0007669"/>
    <property type="project" value="InterPro"/>
</dbReference>
<comment type="subcellular location">
    <subcellularLocation>
        <location evidence="2">Secreted</location>
    </subcellularLocation>
</comment>
<feature type="domain" description="Glycoside hydrolase family 5" evidence="10">
    <location>
        <begin position="68"/>
        <end position="305"/>
    </location>
</feature>
<dbReference type="InterPro" id="IPR045053">
    <property type="entry name" value="MAN-like"/>
</dbReference>
<dbReference type="GO" id="GO:0016985">
    <property type="term" value="F:mannan endo-1,4-beta-mannosidase activity"/>
    <property type="evidence" value="ECO:0007669"/>
    <property type="project" value="TreeGrafter"/>
</dbReference>